<keyword evidence="8" id="KW-1185">Reference proteome</keyword>
<evidence type="ECO:0000256" key="5">
    <source>
        <dbReference type="SAM" id="Phobius"/>
    </source>
</evidence>
<feature type="transmembrane region" description="Helical" evidence="5">
    <location>
        <begin position="153"/>
        <end position="174"/>
    </location>
</feature>
<evidence type="ECO:0000313" key="8">
    <source>
        <dbReference type="Proteomes" id="UP000297776"/>
    </source>
</evidence>
<dbReference type="Proteomes" id="UP000297776">
    <property type="component" value="Unassembled WGS sequence"/>
</dbReference>
<evidence type="ECO:0000256" key="3">
    <source>
        <dbReference type="ARBA" id="ARBA00022989"/>
    </source>
</evidence>
<accession>A0A4Y8LKV7</accession>
<gene>
    <name evidence="7" type="ORF">E2626_07480</name>
</gene>
<proteinExistence type="predicted"/>
<comment type="caution">
    <text evidence="7">The sequence shown here is derived from an EMBL/GenBank/DDBJ whole genome shotgun (WGS) entry which is preliminary data.</text>
</comment>
<dbReference type="GO" id="GO:0140359">
    <property type="term" value="F:ABC-type transporter activity"/>
    <property type="evidence" value="ECO:0007669"/>
    <property type="project" value="InterPro"/>
</dbReference>
<dbReference type="Pfam" id="PF12698">
    <property type="entry name" value="ABC2_membrane_3"/>
    <property type="match status" value="1"/>
</dbReference>
<evidence type="ECO:0000259" key="6">
    <source>
        <dbReference type="Pfam" id="PF12698"/>
    </source>
</evidence>
<evidence type="ECO:0000256" key="1">
    <source>
        <dbReference type="ARBA" id="ARBA00004141"/>
    </source>
</evidence>
<feature type="transmembrane region" description="Helical" evidence="5">
    <location>
        <begin position="92"/>
        <end position="117"/>
    </location>
</feature>
<reference evidence="7 8" key="1">
    <citation type="submission" date="2019-03" db="EMBL/GenBank/DDBJ databases">
        <authorList>
            <person name="Yang Y."/>
        </authorList>
    </citation>
    <scope>NUCLEOTIDE SEQUENCE [LARGE SCALE GENOMIC DNA]</scope>
    <source>
        <strain evidence="7 8">ASL-1</strain>
    </source>
</reference>
<comment type="subcellular location">
    <subcellularLocation>
        <location evidence="1">Membrane</location>
        <topology evidence="1">Multi-pass membrane protein</topology>
    </subcellularLocation>
</comment>
<keyword evidence="4 5" id="KW-0472">Membrane</keyword>
<feature type="transmembrane region" description="Helical" evidence="5">
    <location>
        <begin position="51"/>
        <end position="71"/>
    </location>
</feature>
<evidence type="ECO:0000256" key="4">
    <source>
        <dbReference type="ARBA" id="ARBA00023136"/>
    </source>
</evidence>
<feature type="transmembrane region" description="Helical" evidence="5">
    <location>
        <begin position="123"/>
        <end position="146"/>
    </location>
</feature>
<evidence type="ECO:0000256" key="2">
    <source>
        <dbReference type="ARBA" id="ARBA00022692"/>
    </source>
</evidence>
<keyword evidence="2 5" id="KW-0812">Transmembrane</keyword>
<name>A0A4Y8LKV7_9BACL</name>
<dbReference type="GO" id="GO:0016020">
    <property type="term" value="C:membrane"/>
    <property type="evidence" value="ECO:0007669"/>
    <property type="project" value="UniProtKB-SubCell"/>
</dbReference>
<organism evidence="7 8">
    <name type="scientific">Jeotgalibacillus salarius</name>
    <dbReference type="NCBI Taxonomy" id="546023"/>
    <lineage>
        <taxon>Bacteria</taxon>
        <taxon>Bacillati</taxon>
        <taxon>Bacillota</taxon>
        <taxon>Bacilli</taxon>
        <taxon>Bacillales</taxon>
        <taxon>Caryophanaceae</taxon>
        <taxon>Jeotgalibacillus</taxon>
    </lineage>
</organism>
<keyword evidence="3 5" id="KW-1133">Transmembrane helix</keyword>
<dbReference type="EMBL" id="SORX01000003">
    <property type="protein sequence ID" value="TFE02409.1"/>
    <property type="molecule type" value="Genomic_DNA"/>
</dbReference>
<feature type="transmembrane region" description="Helical" evidence="5">
    <location>
        <begin position="206"/>
        <end position="228"/>
    </location>
</feature>
<feature type="domain" description="ABC-2 type transporter transmembrane" evidence="6">
    <location>
        <begin position="38"/>
        <end position="224"/>
    </location>
</feature>
<feature type="transmembrane region" description="Helical" evidence="5">
    <location>
        <begin position="21"/>
        <end position="39"/>
    </location>
</feature>
<dbReference type="AlphaFoldDB" id="A0A4Y8LKV7"/>
<protein>
    <submittedName>
        <fullName evidence="7">ABC transporter permease</fullName>
    </submittedName>
</protein>
<evidence type="ECO:0000313" key="7">
    <source>
        <dbReference type="EMBL" id="TFE02409.1"/>
    </source>
</evidence>
<dbReference type="OrthoDB" id="3182222at2"/>
<dbReference type="RefSeq" id="WP_134381106.1">
    <property type="nucleotide sequence ID" value="NZ_SORX01000003.1"/>
</dbReference>
<dbReference type="InterPro" id="IPR013525">
    <property type="entry name" value="ABC2_TM"/>
</dbReference>
<sequence>MNVSVKRMRAIFIKDYKEFSRNYAISTMVLMPLVLALFYQNAGAASLDLYFLPVNMTFAFVTTFIQACLIAEEKESNTLRSLMMSPASMADILIGKSTLVFSITIVIVTLTIMILGFTPANLFILAAGLTISTVFYIGLGIICGLFTKTVMEASVAILPVMAIFSLGPLAMGLAETYSVLEVLKWLPSSQLIMLEGYSAAGNITDIIISLAVIAGWTVITLVIASMLFKKRLKDE</sequence>